<organism evidence="4 5">
    <name type="scientific">Acanthochromis polyacanthus</name>
    <name type="common">spiny chromis</name>
    <dbReference type="NCBI Taxonomy" id="80966"/>
    <lineage>
        <taxon>Eukaryota</taxon>
        <taxon>Metazoa</taxon>
        <taxon>Chordata</taxon>
        <taxon>Craniata</taxon>
        <taxon>Vertebrata</taxon>
        <taxon>Euteleostomi</taxon>
        <taxon>Actinopterygii</taxon>
        <taxon>Neopterygii</taxon>
        <taxon>Teleostei</taxon>
        <taxon>Neoteleostei</taxon>
        <taxon>Acanthomorphata</taxon>
        <taxon>Ovalentaria</taxon>
        <taxon>Pomacentridae</taxon>
        <taxon>Acanthochromis</taxon>
    </lineage>
</organism>
<dbReference type="SUPFAM" id="SSF109604">
    <property type="entry name" value="HD-domain/PDEase-like"/>
    <property type="match status" value="1"/>
</dbReference>
<feature type="compositionally biased region" description="Polar residues" evidence="2">
    <location>
        <begin position="471"/>
        <end position="480"/>
    </location>
</feature>
<dbReference type="Ensembl" id="ENSAPOT00000020348.1">
    <property type="protein sequence ID" value="ENSAPOP00000012461.1"/>
    <property type="gene ID" value="ENSAPOG00000015233.1"/>
</dbReference>
<dbReference type="GeneTree" id="ENSGT00390000013867"/>
<evidence type="ECO:0000256" key="2">
    <source>
        <dbReference type="SAM" id="MobiDB-lite"/>
    </source>
</evidence>
<dbReference type="Gene3D" id="1.10.3210.10">
    <property type="entry name" value="Hypothetical protein af1432"/>
    <property type="match status" value="1"/>
</dbReference>
<dbReference type="Pfam" id="PF01966">
    <property type="entry name" value="HD"/>
    <property type="match status" value="1"/>
</dbReference>
<dbReference type="CDD" id="cd00077">
    <property type="entry name" value="HDc"/>
    <property type="match status" value="1"/>
</dbReference>
<name>A0A3Q1F444_9TELE</name>
<dbReference type="GO" id="GO:0005634">
    <property type="term" value="C:nucleus"/>
    <property type="evidence" value="ECO:0007669"/>
    <property type="project" value="TreeGrafter"/>
</dbReference>
<dbReference type="GO" id="GO:0045088">
    <property type="term" value="P:regulation of innate immune response"/>
    <property type="evidence" value="ECO:0007669"/>
    <property type="project" value="TreeGrafter"/>
</dbReference>
<evidence type="ECO:0000256" key="1">
    <source>
        <dbReference type="ARBA" id="ARBA00005776"/>
    </source>
</evidence>
<sequence length="480" mass="55690">MSMEKKEIKDWGETEMQDFLEEEGLEEWNELFKGWFLGLICNFGAYFVYPGASHNRFEHSVGVAHLAGELAKALRSREPTPDIIDDRDILCVQIAGLCHDLGHGPFSHLYDGIFIPKACPEEQWKHEDASVDMFDHLVEENGLKPLMKLYGLNPYGEKENDLKFITEMIQGKPLIEAQDKTSVSSSPQWPYEGRTEEKSFLYEIVANKLNGIDVDKFDYFARDAHHLGMQSNFDHKRFIMLARVCEVNGRKHICSRDKEVGNLYDMFHTRNCLHRRAYQHKTNKIIEIMISEAFLEADEHIEIEGSGGKRLKLSEAKDNMEAYTKLTDQVFERILHPWSSSAELEKARKILERIVSRNLYMFVGETKVCSKVLMSLQPWLHHNLSFFFQKSKLLPTTFSEKIIRVYCKNPKNITLKQAREAFKKWCIDNDYTKPVDGDRVEDLKTWQVQSIASSEAFRGSGTPKNQRKLKTPNTQDMQYN</sequence>
<keyword evidence="5" id="KW-1185">Reference proteome</keyword>
<reference evidence="4" key="1">
    <citation type="submission" date="2025-08" db="UniProtKB">
        <authorList>
            <consortium name="Ensembl"/>
        </authorList>
    </citation>
    <scope>IDENTIFICATION</scope>
</reference>
<dbReference type="Proteomes" id="UP000257200">
    <property type="component" value="Unplaced"/>
</dbReference>
<dbReference type="PROSITE" id="PS51831">
    <property type="entry name" value="HD"/>
    <property type="match status" value="1"/>
</dbReference>
<reference evidence="4" key="2">
    <citation type="submission" date="2025-09" db="UniProtKB">
        <authorList>
            <consortium name="Ensembl"/>
        </authorList>
    </citation>
    <scope>IDENTIFICATION</scope>
</reference>
<evidence type="ECO:0000313" key="5">
    <source>
        <dbReference type="Proteomes" id="UP000257200"/>
    </source>
</evidence>
<evidence type="ECO:0000259" key="3">
    <source>
        <dbReference type="PROSITE" id="PS51831"/>
    </source>
</evidence>
<feature type="domain" description="HD" evidence="3">
    <location>
        <begin position="56"/>
        <end position="220"/>
    </location>
</feature>
<accession>A0A3Q1F444</accession>
<dbReference type="InterPro" id="IPR050135">
    <property type="entry name" value="dGTPase-like"/>
</dbReference>
<dbReference type="PANTHER" id="PTHR11373:SF4">
    <property type="entry name" value="DEOXYNUCLEOSIDE TRIPHOSPHATE TRIPHOSPHOHYDROLASE SAMHD1"/>
    <property type="match status" value="1"/>
</dbReference>
<dbReference type="GO" id="GO:0006203">
    <property type="term" value="P:dGTP catabolic process"/>
    <property type="evidence" value="ECO:0007669"/>
    <property type="project" value="TreeGrafter"/>
</dbReference>
<dbReference type="STRING" id="80966.ENSAPOP00000012461"/>
<dbReference type="InParanoid" id="A0A3Q1F444"/>
<dbReference type="GO" id="GO:0008832">
    <property type="term" value="F:dGTPase activity"/>
    <property type="evidence" value="ECO:0007669"/>
    <property type="project" value="TreeGrafter"/>
</dbReference>
<dbReference type="Gene3D" id="3.30.70.2760">
    <property type="match status" value="1"/>
</dbReference>
<dbReference type="GO" id="GO:0051607">
    <property type="term" value="P:defense response to virus"/>
    <property type="evidence" value="ECO:0007669"/>
    <property type="project" value="TreeGrafter"/>
</dbReference>
<dbReference type="AlphaFoldDB" id="A0A3Q1F444"/>
<feature type="region of interest" description="Disordered" evidence="2">
    <location>
        <begin position="456"/>
        <end position="480"/>
    </location>
</feature>
<dbReference type="PANTHER" id="PTHR11373">
    <property type="entry name" value="DEOXYNUCLEOSIDE TRIPHOSPHATE TRIPHOSPHOHYDROLASE"/>
    <property type="match status" value="1"/>
</dbReference>
<dbReference type="InterPro" id="IPR006674">
    <property type="entry name" value="HD_domain"/>
</dbReference>
<dbReference type="SMART" id="SM00471">
    <property type="entry name" value="HDc"/>
    <property type="match status" value="1"/>
</dbReference>
<dbReference type="InterPro" id="IPR003607">
    <property type="entry name" value="HD/PDEase_dom"/>
</dbReference>
<protein>
    <submittedName>
        <fullName evidence="4">Deoxynucleoside triphosphate triphosphohydrolase SAMHD1-like</fullName>
    </submittedName>
</protein>
<comment type="similarity">
    <text evidence="1">Belongs to the SAMHD1 family.</text>
</comment>
<evidence type="ECO:0000313" key="4">
    <source>
        <dbReference type="Ensembl" id="ENSAPOP00000012461.1"/>
    </source>
</evidence>
<proteinExistence type="inferred from homology"/>